<dbReference type="GO" id="GO:0016787">
    <property type="term" value="F:hydrolase activity"/>
    <property type="evidence" value="ECO:0007669"/>
    <property type="project" value="UniProtKB-KW"/>
</dbReference>
<reference evidence="3 4" key="1">
    <citation type="submission" date="2019-01" db="EMBL/GenBank/DDBJ databases">
        <authorList>
            <person name="Chen W.-M."/>
        </authorList>
    </citation>
    <scope>NUCLEOTIDE SEQUENCE [LARGE SCALE GENOMIC DNA]</scope>
    <source>
        <strain evidence="3 4">KYPY4</strain>
    </source>
</reference>
<protein>
    <submittedName>
        <fullName evidence="3">Class A beta-lactamase-related serine hydrolase</fullName>
    </submittedName>
</protein>
<dbReference type="Proteomes" id="UP000285575">
    <property type="component" value="Unassembled WGS sequence"/>
</dbReference>
<dbReference type="InterPro" id="IPR001466">
    <property type="entry name" value="Beta-lactam-related"/>
</dbReference>
<feature type="signal peptide" evidence="1">
    <location>
        <begin position="1"/>
        <end position="37"/>
    </location>
</feature>
<organism evidence="3 4">
    <name type="scientific">Rubrivivax rivuli</name>
    <dbReference type="NCBI Taxonomy" id="1862385"/>
    <lineage>
        <taxon>Bacteria</taxon>
        <taxon>Pseudomonadati</taxon>
        <taxon>Pseudomonadota</taxon>
        <taxon>Betaproteobacteria</taxon>
        <taxon>Burkholderiales</taxon>
        <taxon>Sphaerotilaceae</taxon>
        <taxon>Rubrivivax</taxon>
    </lineage>
</organism>
<feature type="domain" description="Beta-lactamase-related" evidence="2">
    <location>
        <begin position="60"/>
        <end position="358"/>
    </location>
</feature>
<dbReference type="Gene3D" id="3.40.710.10">
    <property type="entry name" value="DD-peptidase/beta-lactamase superfamily"/>
    <property type="match status" value="1"/>
</dbReference>
<evidence type="ECO:0000313" key="3">
    <source>
        <dbReference type="EMBL" id="RVU43808.1"/>
    </source>
</evidence>
<keyword evidence="3" id="KW-0378">Hydrolase</keyword>
<dbReference type="SUPFAM" id="SSF56601">
    <property type="entry name" value="beta-lactamase/transpeptidase-like"/>
    <property type="match status" value="1"/>
</dbReference>
<evidence type="ECO:0000313" key="4">
    <source>
        <dbReference type="Proteomes" id="UP000285575"/>
    </source>
</evidence>
<evidence type="ECO:0000256" key="1">
    <source>
        <dbReference type="SAM" id="SignalP"/>
    </source>
</evidence>
<keyword evidence="4" id="KW-1185">Reference proteome</keyword>
<sequence>MPASALKEDPLMTPNRRFVLTALAATLPSLVCGPAAAAAPPGTPARLGQAVNAAQAQGFAGEVLVADADSVWFEHAVGLARRQPDVAHKTGAVWRWGSVSKQVTVTMAMQLVDAGQLKLDDTLAERWPAFQAPNAAQITVRHLMQHLSGLAHPDNSPRDPDGVWSFYRRKGPPWQPDALRFCAGPATAVPGERFYYGDCDTLVLAGLLEHLTGQTIPQLMQQRLAQPLKLRSLRLNEGRTRAMAVAMDARRQPVPQPVMATYGAGGAMEGTARDLLAFNRALLAGRLVSAASRQAMWTGEPKWGYAGLGVWAFTAPIAGCAEPVELVERRGYVGGIQARNIIVPARGVSVVMFSNQADFDFGEIWQGKGFSHDVLAAALCTAAEGPAATLPR</sequence>
<name>A0A437RAJ8_9BURK</name>
<dbReference type="EMBL" id="SACR01000006">
    <property type="protein sequence ID" value="RVU43808.1"/>
    <property type="molecule type" value="Genomic_DNA"/>
</dbReference>
<proteinExistence type="predicted"/>
<dbReference type="AlphaFoldDB" id="A0A437RAJ8"/>
<accession>A0A437RAJ8</accession>
<feature type="chain" id="PRO_5018973429" evidence="1">
    <location>
        <begin position="38"/>
        <end position="392"/>
    </location>
</feature>
<dbReference type="Pfam" id="PF00144">
    <property type="entry name" value="Beta-lactamase"/>
    <property type="match status" value="1"/>
</dbReference>
<dbReference type="InterPro" id="IPR050789">
    <property type="entry name" value="Diverse_Enzym_Activities"/>
</dbReference>
<gene>
    <name evidence="3" type="ORF">EOE66_19255</name>
</gene>
<evidence type="ECO:0000259" key="2">
    <source>
        <dbReference type="Pfam" id="PF00144"/>
    </source>
</evidence>
<dbReference type="PANTHER" id="PTHR43283">
    <property type="entry name" value="BETA-LACTAMASE-RELATED"/>
    <property type="match status" value="1"/>
</dbReference>
<comment type="caution">
    <text evidence="3">The sequence shown here is derived from an EMBL/GenBank/DDBJ whole genome shotgun (WGS) entry which is preliminary data.</text>
</comment>
<dbReference type="OrthoDB" id="9801061at2"/>
<dbReference type="InterPro" id="IPR012338">
    <property type="entry name" value="Beta-lactam/transpept-like"/>
</dbReference>
<keyword evidence="1" id="KW-0732">Signal</keyword>